<dbReference type="RefSeq" id="WP_169282706.1">
    <property type="nucleotide sequence ID" value="NZ_CP051680.1"/>
</dbReference>
<name>A0A7Z2VNP5_9BACL</name>
<dbReference type="KEGG" id="cheb:HH215_27040"/>
<gene>
    <name evidence="1" type="ORF">HH215_27040</name>
</gene>
<protein>
    <submittedName>
        <fullName evidence="1">Uncharacterized protein</fullName>
    </submittedName>
</protein>
<proteinExistence type="predicted"/>
<evidence type="ECO:0000313" key="1">
    <source>
        <dbReference type="EMBL" id="QJD86457.1"/>
    </source>
</evidence>
<dbReference type="Proteomes" id="UP000502248">
    <property type="component" value="Chromosome"/>
</dbReference>
<sequence>MTHIEMLRRRSEILKRNIGSMILKDNKRGLSGQENLFYQDMVKKWHQNEFEIHAMSKKE</sequence>
<dbReference type="AlphaFoldDB" id="A0A7Z2VNP5"/>
<keyword evidence="2" id="KW-1185">Reference proteome</keyword>
<reference evidence="1 2" key="1">
    <citation type="submission" date="2020-04" db="EMBL/GenBank/DDBJ databases">
        <title>Genome sequencing of novel species.</title>
        <authorList>
            <person name="Heo J."/>
            <person name="Kim S.-J."/>
            <person name="Kim J.-S."/>
            <person name="Hong S.-B."/>
            <person name="Kwon S.-W."/>
        </authorList>
    </citation>
    <scope>NUCLEOTIDE SEQUENCE [LARGE SCALE GENOMIC DNA]</scope>
    <source>
        <strain evidence="1 2">MFER-1</strain>
    </source>
</reference>
<accession>A0A7Z2VNP5</accession>
<dbReference type="EMBL" id="CP051680">
    <property type="protein sequence ID" value="QJD86457.1"/>
    <property type="molecule type" value="Genomic_DNA"/>
</dbReference>
<evidence type="ECO:0000313" key="2">
    <source>
        <dbReference type="Proteomes" id="UP000502248"/>
    </source>
</evidence>
<organism evidence="1 2">
    <name type="scientific">Cohnella herbarum</name>
    <dbReference type="NCBI Taxonomy" id="2728023"/>
    <lineage>
        <taxon>Bacteria</taxon>
        <taxon>Bacillati</taxon>
        <taxon>Bacillota</taxon>
        <taxon>Bacilli</taxon>
        <taxon>Bacillales</taxon>
        <taxon>Paenibacillaceae</taxon>
        <taxon>Cohnella</taxon>
    </lineage>
</organism>